<dbReference type="Pfam" id="PF02845">
    <property type="entry name" value="CUE"/>
    <property type="match status" value="1"/>
</dbReference>
<name>A0A6J2YLT2_SITOR</name>
<dbReference type="PANTHER" id="PTHR21494">
    <property type="entry name" value="ACTIVATING SIGNAL COINTEGRATOR 1 COMPLEX SUBUNIT 2 ASC-1 COMPLEX SUBUNIT P100"/>
    <property type="match status" value="1"/>
</dbReference>
<dbReference type="AlphaFoldDB" id="A0A6J2YLT2"/>
<dbReference type="GeneID" id="115888512"/>
<feature type="compositionally biased region" description="Basic and acidic residues" evidence="1">
    <location>
        <begin position="683"/>
        <end position="693"/>
    </location>
</feature>
<accession>A0A6J2YLT2</accession>
<evidence type="ECO:0000313" key="3">
    <source>
        <dbReference type="Proteomes" id="UP000504635"/>
    </source>
</evidence>
<organism evidence="3 4">
    <name type="scientific">Sitophilus oryzae</name>
    <name type="common">Rice weevil</name>
    <name type="synonym">Curculio oryzae</name>
    <dbReference type="NCBI Taxonomy" id="7048"/>
    <lineage>
        <taxon>Eukaryota</taxon>
        <taxon>Metazoa</taxon>
        <taxon>Ecdysozoa</taxon>
        <taxon>Arthropoda</taxon>
        <taxon>Hexapoda</taxon>
        <taxon>Insecta</taxon>
        <taxon>Pterygota</taxon>
        <taxon>Neoptera</taxon>
        <taxon>Endopterygota</taxon>
        <taxon>Coleoptera</taxon>
        <taxon>Polyphaga</taxon>
        <taxon>Cucujiformia</taxon>
        <taxon>Curculionidae</taxon>
        <taxon>Dryophthorinae</taxon>
        <taxon>Sitophilus</taxon>
    </lineage>
</organism>
<feature type="compositionally biased region" description="Basic residues" evidence="1">
    <location>
        <begin position="726"/>
        <end position="742"/>
    </location>
</feature>
<dbReference type="PANTHER" id="PTHR21494:SF0">
    <property type="entry name" value="ACTIVATING SIGNAL COINTEGRATOR 1 COMPLEX SUBUNIT 2"/>
    <property type="match status" value="1"/>
</dbReference>
<dbReference type="FunCoup" id="A0A6J2YLT2">
    <property type="interactions" value="310"/>
</dbReference>
<feature type="region of interest" description="Disordered" evidence="1">
    <location>
        <begin position="636"/>
        <end position="756"/>
    </location>
</feature>
<evidence type="ECO:0000313" key="4">
    <source>
        <dbReference type="RefSeq" id="XP_030764124.1"/>
    </source>
</evidence>
<feature type="domain" description="CUE" evidence="2">
    <location>
        <begin position="508"/>
        <end position="551"/>
    </location>
</feature>
<evidence type="ECO:0000259" key="2">
    <source>
        <dbReference type="PROSITE" id="PS51140"/>
    </source>
</evidence>
<dbReference type="InterPro" id="IPR009060">
    <property type="entry name" value="UBA-like_sf"/>
</dbReference>
<dbReference type="InterPro" id="IPR041800">
    <property type="entry name" value="ASCC2_CUE"/>
</dbReference>
<dbReference type="PROSITE" id="PS51140">
    <property type="entry name" value="CUE"/>
    <property type="match status" value="1"/>
</dbReference>
<proteinExistence type="predicted"/>
<dbReference type="SUPFAM" id="SSF46934">
    <property type="entry name" value="UBA-like"/>
    <property type="match status" value="1"/>
</dbReference>
<dbReference type="InterPro" id="IPR003892">
    <property type="entry name" value="CUE"/>
</dbReference>
<sequence length="756" mass="88304">MDINDKIALLKLEDESSELKYQYINVFKNPSKLPINQMHLERTWKELKKKIPKDFDLFNASPDEIENACFEKKTEIRPALDKKWLPKVHFSNYQPYSFANDTEDYECYIEKNLLFLEVLEYLLNCNYHQFWCTILFEPLATVSLRSFLLSPILPFQTSYLDSEYLEIYKAIYTKFILVYRKLLLFKQNEVEYMPESFGLSKLIEQKLLNLPIVVTLALLYKDTHLEFVNKVSNIYFENPLQSDFLIKEVESTVDESFHILEMINGYLNGFEENHIMIPISIEKRPAVFSLSWVYSLVTYLLSTVATINVLFHFHKPAVEFALDKKYPYSVPYLYVSIYKELYQLLQGRDELVTQVDLYEKVVNEINLGRAEIVGLYHTFATYCLDKTLENIDDSTKQQTFVEDYLKLMTTALDDEYFICDYNSTNSVENLNEMFQSCCDIDSTRTEFLVTCINKLPRNKTLEEYLQLQDSGIETTFRNFAPAQRNHFAVVEPEAGPSGVQNHEKNAEDIEEKIQYIMDMFPHIGDGFALQCLESYNYSTEDVINAILENNLPPHLSEIPFDQIRIPPEPEPEQPILAYKGKKPEYDDALKLLNDKREIKEIKNLVLEGVQYEYDHLYDDEYDDRYDDDVAIRVPDNPITEELAVFNPNRKNQKESESDESSEEEEKDSGSRPNNKLNFCEDPAILRERREARYRNRPQASTTNKPKPDVVGKAKGQGQDKSVLINRQKKSVNKSSHGNHNRKGGAQWKRSRGMFPS</sequence>
<dbReference type="GO" id="GO:0043130">
    <property type="term" value="F:ubiquitin binding"/>
    <property type="evidence" value="ECO:0007669"/>
    <property type="project" value="InterPro"/>
</dbReference>
<feature type="compositionally biased region" description="Acidic residues" evidence="1">
    <location>
        <begin position="656"/>
        <end position="666"/>
    </location>
</feature>
<dbReference type="RefSeq" id="XP_030764124.1">
    <property type="nucleotide sequence ID" value="XM_030908264.1"/>
</dbReference>
<dbReference type="CDD" id="cd14364">
    <property type="entry name" value="CUE_ASCC2"/>
    <property type="match status" value="1"/>
</dbReference>
<dbReference type="SMART" id="SM00546">
    <property type="entry name" value="CUE"/>
    <property type="match status" value="1"/>
</dbReference>
<dbReference type="Gene3D" id="1.10.8.10">
    <property type="entry name" value="DNA helicase RuvA subunit, C-terminal domain"/>
    <property type="match status" value="1"/>
</dbReference>
<dbReference type="Proteomes" id="UP000504635">
    <property type="component" value="Unplaced"/>
</dbReference>
<dbReference type="InterPro" id="IPR052586">
    <property type="entry name" value="ASCC2"/>
</dbReference>
<protein>
    <submittedName>
        <fullName evidence="4">Activating signal cointegrator 1 complex subunit 2</fullName>
    </submittedName>
</protein>
<dbReference type="OrthoDB" id="5577209at2759"/>
<dbReference type="KEGG" id="soy:115888512"/>
<keyword evidence="3" id="KW-1185">Reference proteome</keyword>
<gene>
    <name evidence="4" type="primary">LOC115888512</name>
</gene>
<evidence type="ECO:0000256" key="1">
    <source>
        <dbReference type="SAM" id="MobiDB-lite"/>
    </source>
</evidence>
<reference evidence="4" key="1">
    <citation type="submission" date="2025-08" db="UniProtKB">
        <authorList>
            <consortium name="RefSeq"/>
        </authorList>
    </citation>
    <scope>IDENTIFICATION</scope>
    <source>
        <tissue evidence="4">Gonads</tissue>
    </source>
</reference>
<dbReference type="InParanoid" id="A0A6J2YLT2"/>
<dbReference type="GO" id="GO:0006355">
    <property type="term" value="P:regulation of DNA-templated transcription"/>
    <property type="evidence" value="ECO:0007669"/>
    <property type="project" value="TreeGrafter"/>
</dbReference>